<evidence type="ECO:0000256" key="2">
    <source>
        <dbReference type="ARBA" id="ARBA00012274"/>
    </source>
</evidence>
<dbReference type="InterPro" id="IPR005144">
    <property type="entry name" value="ATP-cone_dom"/>
</dbReference>
<feature type="domain" description="ATP-cone" evidence="11">
    <location>
        <begin position="34"/>
        <end position="123"/>
    </location>
</feature>
<dbReference type="GO" id="GO:0004748">
    <property type="term" value="F:ribonucleoside-diphosphate reductase activity, thioredoxin disulfide as acceptor"/>
    <property type="evidence" value="ECO:0007669"/>
    <property type="project" value="UniProtKB-EC"/>
</dbReference>
<dbReference type="InterPro" id="IPR039718">
    <property type="entry name" value="Rrm1"/>
</dbReference>
<keyword evidence="6 10" id="KW-0560">Oxidoreductase</keyword>
<evidence type="ECO:0000313" key="12">
    <source>
        <dbReference type="EMBL" id="GCL45722.1"/>
    </source>
</evidence>
<dbReference type="PANTHER" id="PTHR11573">
    <property type="entry name" value="RIBONUCLEOSIDE-DIPHOSPHATE REDUCTASE LARGE CHAIN"/>
    <property type="match status" value="1"/>
</dbReference>
<evidence type="ECO:0000256" key="1">
    <source>
        <dbReference type="ARBA" id="ARBA00010406"/>
    </source>
</evidence>
<keyword evidence="7 10" id="KW-0215">Deoxyribonucleotide synthesis</keyword>
<dbReference type="PANTHER" id="PTHR11573:SF6">
    <property type="entry name" value="RIBONUCLEOSIDE-DIPHOSPHATE REDUCTASE LARGE SUBUNIT"/>
    <property type="match status" value="1"/>
</dbReference>
<comment type="caution">
    <text evidence="12">The sequence shown here is derived from an EMBL/GenBank/DDBJ whole genome shotgun (WGS) entry which is preliminary data.</text>
</comment>
<dbReference type="GO" id="GO:0005971">
    <property type="term" value="C:ribonucleoside-diphosphate reductase complex"/>
    <property type="evidence" value="ECO:0007669"/>
    <property type="project" value="TreeGrafter"/>
</dbReference>
<evidence type="ECO:0000256" key="5">
    <source>
        <dbReference type="ARBA" id="ARBA00022840"/>
    </source>
</evidence>
<dbReference type="InterPro" id="IPR008926">
    <property type="entry name" value="RNR_R1-su_N"/>
</dbReference>
<keyword evidence="3" id="KW-0021">Allosteric enzyme</keyword>
<reference evidence="12 13" key="1">
    <citation type="submission" date="2019-02" db="EMBL/GenBank/DDBJ databases">
        <title>Draft genome sequence of Arthrospira platensis NIES-3787.</title>
        <authorList>
            <person name="Yamaguchi H."/>
            <person name="Suzuki S."/>
            <person name="Kawachi M."/>
        </authorList>
    </citation>
    <scope>NUCLEOTIDE SEQUENCE [LARGE SCALE GENOMIC DNA]</scope>
    <source>
        <strain evidence="12 13">NIES-3787</strain>
    </source>
</reference>
<comment type="catalytic activity">
    <reaction evidence="8 10">
        <text>a 2'-deoxyribonucleoside 5'-diphosphate + [thioredoxin]-disulfide + H2O = a ribonucleoside 5'-diphosphate + [thioredoxin]-dithiol</text>
        <dbReference type="Rhea" id="RHEA:23252"/>
        <dbReference type="Rhea" id="RHEA-COMP:10698"/>
        <dbReference type="Rhea" id="RHEA-COMP:10700"/>
        <dbReference type="ChEBI" id="CHEBI:15377"/>
        <dbReference type="ChEBI" id="CHEBI:29950"/>
        <dbReference type="ChEBI" id="CHEBI:50058"/>
        <dbReference type="ChEBI" id="CHEBI:57930"/>
        <dbReference type="ChEBI" id="CHEBI:73316"/>
        <dbReference type="EC" id="1.17.4.1"/>
    </reaction>
</comment>
<keyword evidence="5 9" id="KW-0067">ATP-binding</keyword>
<dbReference type="EC" id="1.17.4.1" evidence="2 10"/>
<protein>
    <recommendedName>
        <fullName evidence="2 10">Ribonucleoside-diphosphate reductase</fullName>
        <ecNumber evidence="2 10">1.17.4.1</ecNumber>
    </recommendedName>
</protein>
<evidence type="ECO:0000259" key="11">
    <source>
        <dbReference type="PROSITE" id="PS51161"/>
    </source>
</evidence>
<dbReference type="Gene3D" id="3.20.70.20">
    <property type="match status" value="1"/>
</dbReference>
<keyword evidence="4 9" id="KW-0547">Nucleotide-binding</keyword>
<dbReference type="GO" id="GO:0009263">
    <property type="term" value="P:deoxyribonucleotide biosynthetic process"/>
    <property type="evidence" value="ECO:0007669"/>
    <property type="project" value="UniProtKB-KW"/>
</dbReference>
<evidence type="ECO:0000256" key="6">
    <source>
        <dbReference type="ARBA" id="ARBA00023002"/>
    </source>
</evidence>
<dbReference type="CDD" id="cd01679">
    <property type="entry name" value="RNR_I"/>
    <property type="match status" value="1"/>
</dbReference>
<dbReference type="InterPro" id="IPR013509">
    <property type="entry name" value="RNR_lsu_N"/>
</dbReference>
<dbReference type="PROSITE" id="PS51161">
    <property type="entry name" value="ATP_CONE"/>
    <property type="match status" value="1"/>
</dbReference>
<dbReference type="InterPro" id="IPR013346">
    <property type="entry name" value="NrdE_NrdA_C"/>
</dbReference>
<comment type="similarity">
    <text evidence="1 10">Belongs to the ribonucleoside diphosphate reductase large chain family.</text>
</comment>
<dbReference type="Pfam" id="PF00317">
    <property type="entry name" value="Ribonuc_red_lgN"/>
    <property type="match status" value="1"/>
</dbReference>
<organism evidence="12 13">
    <name type="scientific">Microcystis aeruginosa NIES-3787</name>
    <dbReference type="NCBI Taxonomy" id="2517782"/>
    <lineage>
        <taxon>Bacteria</taxon>
        <taxon>Bacillati</taxon>
        <taxon>Cyanobacteriota</taxon>
        <taxon>Cyanophyceae</taxon>
        <taxon>Oscillatoriophycideae</taxon>
        <taxon>Chroococcales</taxon>
        <taxon>Microcystaceae</taxon>
        <taxon>Microcystis</taxon>
    </lineage>
</organism>
<proteinExistence type="inferred from homology"/>
<evidence type="ECO:0000256" key="7">
    <source>
        <dbReference type="ARBA" id="ARBA00023116"/>
    </source>
</evidence>
<evidence type="ECO:0000256" key="10">
    <source>
        <dbReference type="RuleBase" id="RU003410"/>
    </source>
</evidence>
<dbReference type="SUPFAM" id="SSF48168">
    <property type="entry name" value="R1 subunit of ribonucleotide reductase, N-terminal domain"/>
    <property type="match status" value="1"/>
</dbReference>
<evidence type="ECO:0000256" key="4">
    <source>
        <dbReference type="ARBA" id="ARBA00022741"/>
    </source>
</evidence>
<dbReference type="PRINTS" id="PR01183">
    <property type="entry name" value="RIBORDTASEM1"/>
</dbReference>
<dbReference type="Pfam" id="PF03477">
    <property type="entry name" value="ATP-cone"/>
    <property type="match status" value="1"/>
</dbReference>
<evidence type="ECO:0000256" key="9">
    <source>
        <dbReference type="PROSITE-ProRule" id="PRU00492"/>
    </source>
</evidence>
<evidence type="ECO:0000256" key="8">
    <source>
        <dbReference type="ARBA" id="ARBA00047754"/>
    </source>
</evidence>
<dbReference type="UniPathway" id="UPA00326"/>
<dbReference type="NCBIfam" id="TIGR02506">
    <property type="entry name" value="NrdE_NrdA"/>
    <property type="match status" value="1"/>
</dbReference>
<comment type="function">
    <text evidence="10">Provides the precursors necessary for DNA synthesis. Catalyzes the biosynthesis of deoxyribonucleotides from the corresponding ribonucleotides.</text>
</comment>
<dbReference type="Proteomes" id="UP000438874">
    <property type="component" value="Unassembled WGS sequence"/>
</dbReference>
<accession>A0A6H9GHH2</accession>
<dbReference type="RefSeq" id="WP_159248882.1">
    <property type="nucleotide sequence ID" value="NZ_BJCH01000011.1"/>
</dbReference>
<dbReference type="InterPro" id="IPR000788">
    <property type="entry name" value="RNR_lg_C"/>
</dbReference>
<gene>
    <name evidence="12" type="ORF">NIES3787_14080</name>
</gene>
<dbReference type="GO" id="GO:0005524">
    <property type="term" value="F:ATP binding"/>
    <property type="evidence" value="ECO:0007669"/>
    <property type="project" value="UniProtKB-UniRule"/>
</dbReference>
<dbReference type="PROSITE" id="PS00089">
    <property type="entry name" value="RIBORED_LARGE"/>
    <property type="match status" value="1"/>
</dbReference>
<sequence>MQSKPLTTAVSIHKNNEVIPFRSTPLANMGSHGIKVIRRDGSTTSLNIGKIRDVVEWACEGKKVNSIALEAGLTTRLRDGITTREIQDNLINCALEMCSPEEPDWRYVAGRLHIWSLWKDTLVARGYQYGNYEKTVKTQVKNRLYDERILIYSEAELKEAGSWINPDWDIDYDYAGALLITSRYLLKNELPQEALLTCSLLLAIVEEPANRLPWAKKFYQAIAQRKISLATPILANLRTPKGSLTSCFILSIDDSLESIFGEITNAARISKNGGGVGVNVSRIRATGSWVMGKANASGGIIPWIKLLNDTAIAVNQGGRRAGAVTIGVDIWHLDVPEFLEMQTENGDQRRKAYDIFPQLVITDEFMRRVITKAEWTLVDPYEVRTKLGIELAELWGEEFEEAYRLVEANLDREIVLYKKINARDLFKSIMRSQVETGMPYIAFKDTINRANPNKHDGYIPGVNLCTESFSNVTPDKTAHCCNLVSLNLANIDREEIESNCQIAVRILDNTIDITNPPFDNAKSHNDKYRTIGVGAMGLADWLAKRKLSYNNLSEISNLFEEIGYWCTYSSMELAKERGAYQAFLGSEWSQGKLIGAKPVAWFLNNAVQPQRWQQLAEDIQRFGIRNSHITAIAPNTSSSLVQGCTASVLPVYSRFFYDKWAKGTVPIAPPFIEEAFWFYPENKNLEQQQVVKAIATMQEWIDTGISMELLFNLNEGVYFPAEPNRCLTAKDIFDTLIMAWELGCKAIYYVRTVQKDNFRESDDSCSSCAN</sequence>
<dbReference type="SUPFAM" id="SSF51998">
    <property type="entry name" value="PFL-like glycyl radical enzymes"/>
    <property type="match status" value="1"/>
</dbReference>
<dbReference type="Pfam" id="PF02867">
    <property type="entry name" value="Ribonuc_red_lgC"/>
    <property type="match status" value="1"/>
</dbReference>
<dbReference type="AlphaFoldDB" id="A0A6H9GHH2"/>
<name>A0A6H9GHH2_MICAE</name>
<dbReference type="EMBL" id="BJCH01000011">
    <property type="protein sequence ID" value="GCL45722.1"/>
    <property type="molecule type" value="Genomic_DNA"/>
</dbReference>
<evidence type="ECO:0000256" key="3">
    <source>
        <dbReference type="ARBA" id="ARBA00022533"/>
    </source>
</evidence>
<evidence type="ECO:0000313" key="13">
    <source>
        <dbReference type="Proteomes" id="UP000438874"/>
    </source>
</evidence>